<feature type="transmembrane region" description="Helical" evidence="1">
    <location>
        <begin position="109"/>
        <end position="126"/>
    </location>
</feature>
<accession>A0AAD5XFW1</accession>
<dbReference type="AlphaFoldDB" id="A0AAD5XFW1"/>
<dbReference type="EMBL" id="JADGJH010000897">
    <property type="protein sequence ID" value="KAJ3121231.1"/>
    <property type="molecule type" value="Genomic_DNA"/>
</dbReference>
<evidence type="ECO:0000313" key="2">
    <source>
        <dbReference type="EMBL" id="KAJ3121231.1"/>
    </source>
</evidence>
<keyword evidence="1" id="KW-1133">Transmembrane helix</keyword>
<evidence type="ECO:0000313" key="3">
    <source>
        <dbReference type="Proteomes" id="UP001211907"/>
    </source>
</evidence>
<dbReference type="Proteomes" id="UP001211907">
    <property type="component" value="Unassembled WGS sequence"/>
</dbReference>
<organism evidence="2 3">
    <name type="scientific">Physocladia obscura</name>
    <dbReference type="NCBI Taxonomy" id="109957"/>
    <lineage>
        <taxon>Eukaryota</taxon>
        <taxon>Fungi</taxon>
        <taxon>Fungi incertae sedis</taxon>
        <taxon>Chytridiomycota</taxon>
        <taxon>Chytridiomycota incertae sedis</taxon>
        <taxon>Chytridiomycetes</taxon>
        <taxon>Chytridiales</taxon>
        <taxon>Chytriomycetaceae</taxon>
        <taxon>Physocladia</taxon>
    </lineage>
</organism>
<proteinExistence type="predicted"/>
<keyword evidence="3" id="KW-1185">Reference proteome</keyword>
<reference evidence="2" key="1">
    <citation type="submission" date="2020-05" db="EMBL/GenBank/DDBJ databases">
        <title>Phylogenomic resolution of chytrid fungi.</title>
        <authorList>
            <person name="Stajich J.E."/>
            <person name="Amses K."/>
            <person name="Simmons R."/>
            <person name="Seto K."/>
            <person name="Myers J."/>
            <person name="Bonds A."/>
            <person name="Quandt C.A."/>
            <person name="Barry K."/>
            <person name="Liu P."/>
            <person name="Grigoriev I."/>
            <person name="Longcore J.E."/>
            <person name="James T.Y."/>
        </authorList>
    </citation>
    <scope>NUCLEOTIDE SEQUENCE</scope>
    <source>
        <strain evidence="2">JEL0513</strain>
    </source>
</reference>
<keyword evidence="1" id="KW-0472">Membrane</keyword>
<keyword evidence="1" id="KW-0812">Transmembrane</keyword>
<gene>
    <name evidence="2" type="ORF">HK100_012455</name>
</gene>
<name>A0AAD5XFW1_9FUNG</name>
<protein>
    <submittedName>
        <fullName evidence="2">Uncharacterized protein</fullName>
    </submittedName>
</protein>
<sequence>MRTFVQPLLSVRSWNYRLLQCLNCLIMGVTAAGEESRVQKMWLYIGIVVLAQFVVPTSAGMQQIVSTKGDGVFVGDYRSAFRALDCALDLFMLGDYGDEKKQENLIEDIFVYIYDITILEFLVCSLKMRKKPECMKAAIRLISRRELARSANQEQVYEYMSKLQRNFLRKIIQRLFQ</sequence>
<feature type="transmembrane region" description="Helical" evidence="1">
    <location>
        <begin position="41"/>
        <end position="59"/>
    </location>
</feature>
<comment type="caution">
    <text evidence="2">The sequence shown here is derived from an EMBL/GenBank/DDBJ whole genome shotgun (WGS) entry which is preliminary data.</text>
</comment>
<evidence type="ECO:0000256" key="1">
    <source>
        <dbReference type="SAM" id="Phobius"/>
    </source>
</evidence>